<accession>A0A392UEJ1</accession>
<organism evidence="1 2">
    <name type="scientific">Trifolium medium</name>
    <dbReference type="NCBI Taxonomy" id="97028"/>
    <lineage>
        <taxon>Eukaryota</taxon>
        <taxon>Viridiplantae</taxon>
        <taxon>Streptophyta</taxon>
        <taxon>Embryophyta</taxon>
        <taxon>Tracheophyta</taxon>
        <taxon>Spermatophyta</taxon>
        <taxon>Magnoliopsida</taxon>
        <taxon>eudicotyledons</taxon>
        <taxon>Gunneridae</taxon>
        <taxon>Pentapetalae</taxon>
        <taxon>rosids</taxon>
        <taxon>fabids</taxon>
        <taxon>Fabales</taxon>
        <taxon>Fabaceae</taxon>
        <taxon>Papilionoideae</taxon>
        <taxon>50 kb inversion clade</taxon>
        <taxon>NPAAA clade</taxon>
        <taxon>Hologalegina</taxon>
        <taxon>IRL clade</taxon>
        <taxon>Trifolieae</taxon>
        <taxon>Trifolium</taxon>
    </lineage>
</organism>
<name>A0A392UEJ1_9FABA</name>
<dbReference type="Proteomes" id="UP000265520">
    <property type="component" value="Unassembled WGS sequence"/>
</dbReference>
<proteinExistence type="predicted"/>
<dbReference type="AlphaFoldDB" id="A0A392UEJ1"/>
<evidence type="ECO:0000313" key="2">
    <source>
        <dbReference type="Proteomes" id="UP000265520"/>
    </source>
</evidence>
<protein>
    <submittedName>
        <fullName evidence="1">Uncharacterized protein</fullName>
    </submittedName>
</protein>
<evidence type="ECO:0000313" key="1">
    <source>
        <dbReference type="EMBL" id="MCI71124.1"/>
    </source>
</evidence>
<dbReference type="EMBL" id="LXQA010790058">
    <property type="protein sequence ID" value="MCI71124.1"/>
    <property type="molecule type" value="Genomic_DNA"/>
</dbReference>
<comment type="caution">
    <text evidence="1">The sequence shown here is derived from an EMBL/GenBank/DDBJ whole genome shotgun (WGS) entry which is preliminary data.</text>
</comment>
<reference evidence="1 2" key="1">
    <citation type="journal article" date="2018" name="Front. Plant Sci.">
        <title>Red Clover (Trifolium pratense) and Zigzag Clover (T. medium) - A Picture of Genomic Similarities and Differences.</title>
        <authorList>
            <person name="Dluhosova J."/>
            <person name="Istvanek J."/>
            <person name="Nedelnik J."/>
            <person name="Repkova J."/>
        </authorList>
    </citation>
    <scope>NUCLEOTIDE SEQUENCE [LARGE SCALE GENOMIC DNA]</scope>
    <source>
        <strain evidence="2">cv. 10/8</strain>
        <tissue evidence="1">Leaf</tissue>
    </source>
</reference>
<sequence>MLDSLVNNRLDTFREQLTLATAPPPPRPPP</sequence>
<keyword evidence="2" id="KW-1185">Reference proteome</keyword>
<feature type="non-terminal residue" evidence="1">
    <location>
        <position position="30"/>
    </location>
</feature>